<dbReference type="Proteomes" id="UP000193240">
    <property type="component" value="Unassembled WGS sequence"/>
</dbReference>
<protein>
    <recommendedName>
        <fullName evidence="3">SMP-30/Gluconolactonase/LRE-like region domain-containing protein</fullName>
    </recommendedName>
</protein>
<dbReference type="OMA" id="NDHYITK"/>
<evidence type="ECO:0008006" key="3">
    <source>
        <dbReference type="Google" id="ProtNLM"/>
    </source>
</evidence>
<dbReference type="EMBL" id="KZ107852">
    <property type="protein sequence ID" value="OSS46095.1"/>
    <property type="molecule type" value="Genomic_DNA"/>
</dbReference>
<dbReference type="SUPFAM" id="SSF63829">
    <property type="entry name" value="Calcium-dependent phosphotriesterase"/>
    <property type="match status" value="1"/>
</dbReference>
<dbReference type="PANTHER" id="PTHR11799">
    <property type="entry name" value="PARAOXONASE"/>
    <property type="match status" value="1"/>
</dbReference>
<proteinExistence type="predicted"/>
<accession>A0A1Y2LQI8</accession>
<dbReference type="InterPro" id="IPR051288">
    <property type="entry name" value="Serum_paraoxonase/arylesterase"/>
</dbReference>
<evidence type="ECO:0000313" key="1">
    <source>
        <dbReference type="EMBL" id="OSS46095.1"/>
    </source>
</evidence>
<sequence length="382" mass="41793">MPGLKSIIQVLFVALLAPWLYDRYYAFSPMLANRPSLYQNLNTFKSHDIKYRDQLRNCEDVIIERSLGLAFLSCDPGRDRWNTVMGTFKPENPATDKAGIYIYDYATPGLPDSARLKRLPIDDTDLHPLGLAFDAWTSTLYVANHARNRPSHLLILHVDLSSLTTTLISHFTHPLLHAPNAIHILGNHQLYVTNDHFLRSAVSPLGSKIETFSGAPGGTVVYVDTRAPAASRIVARVPFANGIEALNESTIAVASCSKAGVYLFEKDEQHNLQLRKVVRTSAAVDNLSTESDGKLLLAGHPFAPSLMKLSQGRAACTGDESEACKCGSPSWAAEWSEEGGLVELYKDDGTEFCSSSTVVRDSGKGVGIVSGLYERGVLVFEP</sequence>
<reference evidence="1 2" key="1">
    <citation type="journal article" date="2017" name="Genome Announc.">
        <title>Genome sequence of the saprophytic ascomycete Epicoccum nigrum ICMP 19927 strain isolated from New Zealand.</title>
        <authorList>
            <person name="Fokin M."/>
            <person name="Fleetwood D."/>
            <person name="Weir B.S."/>
            <person name="Villas-Boas S.G."/>
        </authorList>
    </citation>
    <scope>NUCLEOTIDE SEQUENCE [LARGE SCALE GENOMIC DNA]</scope>
    <source>
        <strain evidence="1 2">ICMP 19927</strain>
    </source>
</reference>
<dbReference type="InterPro" id="IPR011042">
    <property type="entry name" value="6-blade_b-propeller_TolB-like"/>
</dbReference>
<organism evidence="1 2">
    <name type="scientific">Epicoccum nigrum</name>
    <name type="common">Soil fungus</name>
    <name type="synonym">Epicoccum purpurascens</name>
    <dbReference type="NCBI Taxonomy" id="105696"/>
    <lineage>
        <taxon>Eukaryota</taxon>
        <taxon>Fungi</taxon>
        <taxon>Dikarya</taxon>
        <taxon>Ascomycota</taxon>
        <taxon>Pezizomycotina</taxon>
        <taxon>Dothideomycetes</taxon>
        <taxon>Pleosporomycetidae</taxon>
        <taxon>Pleosporales</taxon>
        <taxon>Pleosporineae</taxon>
        <taxon>Didymellaceae</taxon>
        <taxon>Epicoccum</taxon>
    </lineage>
</organism>
<keyword evidence="2" id="KW-1185">Reference proteome</keyword>
<dbReference type="InParanoid" id="A0A1Y2LQI8"/>
<evidence type="ECO:0000313" key="2">
    <source>
        <dbReference type="Proteomes" id="UP000193240"/>
    </source>
</evidence>
<dbReference type="AlphaFoldDB" id="A0A1Y2LQI8"/>
<dbReference type="PANTHER" id="PTHR11799:SF30">
    <property type="entry name" value="SERUM PARAOXONASE_ARYLESTERASE 2"/>
    <property type="match status" value="1"/>
</dbReference>
<name>A0A1Y2LQI8_EPING</name>
<dbReference type="Gene3D" id="2.120.10.30">
    <property type="entry name" value="TolB, C-terminal domain"/>
    <property type="match status" value="1"/>
</dbReference>
<gene>
    <name evidence="1" type="ORF">B5807_08242</name>
</gene>